<organism evidence="1 2">
    <name type="scientific">Caenorhabditis japonica</name>
    <dbReference type="NCBI Taxonomy" id="281687"/>
    <lineage>
        <taxon>Eukaryota</taxon>
        <taxon>Metazoa</taxon>
        <taxon>Ecdysozoa</taxon>
        <taxon>Nematoda</taxon>
        <taxon>Chromadorea</taxon>
        <taxon>Rhabditida</taxon>
        <taxon>Rhabditina</taxon>
        <taxon>Rhabditomorpha</taxon>
        <taxon>Rhabditoidea</taxon>
        <taxon>Rhabditidae</taxon>
        <taxon>Peloderinae</taxon>
        <taxon>Caenorhabditis</taxon>
    </lineage>
</organism>
<name>A0A8R1EK03_CAEJA</name>
<evidence type="ECO:0000313" key="2">
    <source>
        <dbReference type="Proteomes" id="UP000005237"/>
    </source>
</evidence>
<reference evidence="2" key="1">
    <citation type="submission" date="2010-08" db="EMBL/GenBank/DDBJ databases">
        <authorList>
            <consortium name="Caenorhabditis japonica Sequencing Consortium"/>
            <person name="Wilson R.K."/>
        </authorList>
    </citation>
    <scope>NUCLEOTIDE SEQUENCE [LARGE SCALE GENOMIC DNA]</scope>
    <source>
        <strain evidence="2">DF5081</strain>
    </source>
</reference>
<keyword evidence="2" id="KW-1185">Reference proteome</keyword>
<protein>
    <submittedName>
        <fullName evidence="1">Uncharacterized protein</fullName>
    </submittedName>
</protein>
<dbReference type="AlphaFoldDB" id="A0A8R1EK03"/>
<proteinExistence type="predicted"/>
<dbReference type="Proteomes" id="UP000005237">
    <property type="component" value="Unassembled WGS sequence"/>
</dbReference>
<evidence type="ECO:0000313" key="1">
    <source>
        <dbReference type="EnsemblMetazoa" id="CJA38079.1"/>
    </source>
</evidence>
<accession>A0A8R1EK03</accession>
<sequence>NLSKLLRKSTLWCTHLECRPAMENSITLDCAQPTRRQCYDDAKQLD</sequence>
<dbReference type="EnsemblMetazoa" id="CJA38079.1">
    <property type="protein sequence ID" value="CJA38079.1"/>
    <property type="gene ID" value="WBGene00213926"/>
</dbReference>
<reference evidence="1" key="2">
    <citation type="submission" date="2022-06" db="UniProtKB">
        <authorList>
            <consortium name="EnsemblMetazoa"/>
        </authorList>
    </citation>
    <scope>IDENTIFICATION</scope>
    <source>
        <strain evidence="1">DF5081</strain>
    </source>
</reference>